<proteinExistence type="predicted"/>
<dbReference type="EMBL" id="CP010951">
    <property type="protein sequence ID" value="AMO23676.1"/>
    <property type="molecule type" value="Genomic_DNA"/>
</dbReference>
<accession>A0A127JUJ7</accession>
<dbReference type="Gene3D" id="1.10.10.60">
    <property type="entry name" value="Homeodomain-like"/>
    <property type="match status" value="1"/>
</dbReference>
<name>A0A127JUJ7_9BURK</name>
<feature type="domain" description="Transposon Tn7 transposition protein TnsD C-terminal" evidence="1">
    <location>
        <begin position="170"/>
        <end position="524"/>
    </location>
</feature>
<evidence type="ECO:0000259" key="1">
    <source>
        <dbReference type="Pfam" id="PF15978"/>
    </source>
</evidence>
<protein>
    <recommendedName>
        <fullName evidence="1">Transposon Tn7 transposition protein TnsD C-terminal domain-containing protein</fullName>
    </recommendedName>
</protein>
<organism evidence="2 3">
    <name type="scientific">Ramlibacter tataouinensis</name>
    <dbReference type="NCBI Taxonomy" id="94132"/>
    <lineage>
        <taxon>Bacteria</taxon>
        <taxon>Pseudomonadati</taxon>
        <taxon>Pseudomonadota</taxon>
        <taxon>Betaproteobacteria</taxon>
        <taxon>Burkholderiales</taxon>
        <taxon>Comamonadaceae</taxon>
        <taxon>Ramlibacter</taxon>
    </lineage>
</organism>
<evidence type="ECO:0000313" key="2">
    <source>
        <dbReference type="EMBL" id="AMO23676.1"/>
    </source>
</evidence>
<sequence length="533" mass="58647">MQLFGHPRQGASHDIPARVDEFVKRTEGILGSAEVVIREHTLVPFYLPLRREIDAEQAISAIRAGGLGGIKARLGILASGFGAANPLKACMVCVKVDGLDRGVSSWHLDHQWPGAWICLLHDAVLQYGLGKVNAEGRFHWYLPQDIAFAEASKTPIDGSAMQVLRKLTACACGLGRLPQGFHFDQTTLAQTYQSRMIDLGLASPSGRLRSARFAEALASICEPLSRLHGMEILAGVASGDTGAFSRLMQERRSTPHPLKHLIFVTLLFESWQAFTSSYQQELGNAPFVKDETNTGKATVLEDQDHSRSQSVAEDVRQGMSVTRAAEAAGVSVATAIVWSAAAGVPLSRRPKKLTPRVRAQAVASLKRGHDKGVVASLVGVSIQTITFLLRSEPGLRSAWNAARLARARKAARTAWTRAARRFHSPMQQVLRQREPAAFAWLYRNDRQWLQQFTVETLLKPRPTNNAHIDWNERDRVLSASIEIEARNLVQTKGRRLKLSDLCNAVPQLKALFSKIRKLPLTRAAVASALSHRS</sequence>
<evidence type="ECO:0000313" key="3">
    <source>
        <dbReference type="Proteomes" id="UP000070433"/>
    </source>
</evidence>
<keyword evidence="3" id="KW-1185">Reference proteome</keyword>
<dbReference type="InterPro" id="IPR032750">
    <property type="entry name" value="TnsD_C"/>
</dbReference>
<dbReference type="Proteomes" id="UP000070433">
    <property type="component" value="Chromosome"/>
</dbReference>
<reference evidence="2 3" key="1">
    <citation type="journal article" date="2014" name="Int. J. Syst. Evol. Microbiol.">
        <title>Ramlibacter solisilvae sp. nov., isolated from forest soil, and emended description of the genus Ramlibacter.</title>
        <authorList>
            <person name="Lee H.J."/>
            <person name="Lee S.H."/>
            <person name="Lee S.S."/>
            <person name="Lee J.S."/>
            <person name="Kim Y."/>
            <person name="Kim S.C."/>
            <person name="Jeon C.O."/>
        </authorList>
    </citation>
    <scope>NUCLEOTIDE SEQUENCE [LARGE SCALE GENOMIC DNA]</scope>
    <source>
        <strain evidence="2 3">5-10</strain>
    </source>
</reference>
<dbReference type="Pfam" id="PF15978">
    <property type="entry name" value="TnsD"/>
    <property type="match status" value="1"/>
</dbReference>
<dbReference type="AlphaFoldDB" id="A0A127JUJ7"/>
<gene>
    <name evidence="2" type="ORF">UC35_13295</name>
</gene>